<dbReference type="PANTHER" id="PTHR11527">
    <property type="entry name" value="HEAT-SHOCK PROTEIN 20 FAMILY MEMBER"/>
    <property type="match status" value="1"/>
</dbReference>
<dbReference type="InterPro" id="IPR008978">
    <property type="entry name" value="HSP20-like_chaperone"/>
</dbReference>
<proteinExistence type="inferred from homology"/>
<organism evidence="4">
    <name type="scientific">uncultured bacterium</name>
    <name type="common">gcode 4</name>
    <dbReference type="NCBI Taxonomy" id="1234023"/>
    <lineage>
        <taxon>Bacteria</taxon>
        <taxon>environmental samples</taxon>
    </lineage>
</organism>
<dbReference type="PROSITE" id="PS01031">
    <property type="entry name" value="SHSP"/>
    <property type="match status" value="1"/>
</dbReference>
<evidence type="ECO:0000256" key="2">
    <source>
        <dbReference type="RuleBase" id="RU003616"/>
    </source>
</evidence>
<gene>
    <name evidence="4" type="ORF">ACD_3C00051G0003</name>
</gene>
<dbReference type="EMBL" id="AMFJ01000325">
    <property type="protein sequence ID" value="EKE28500.1"/>
    <property type="molecule type" value="Genomic_DNA"/>
</dbReference>
<comment type="similarity">
    <text evidence="1 2">Belongs to the small heat shock protein (HSP20) family.</text>
</comment>
<dbReference type="Gene3D" id="2.60.40.790">
    <property type="match status" value="1"/>
</dbReference>
<dbReference type="SUPFAM" id="SSF49764">
    <property type="entry name" value="HSP20-like chaperones"/>
    <property type="match status" value="1"/>
</dbReference>
<keyword evidence="4" id="KW-0346">Stress response</keyword>
<name>K2GYH3_9BACT</name>
<dbReference type="AlphaFoldDB" id="K2GYH3"/>
<protein>
    <submittedName>
        <fullName evidence="4">Heat shock protein Hsp20</fullName>
    </submittedName>
</protein>
<feature type="domain" description="SHSP" evidence="3">
    <location>
        <begin position="29"/>
        <end position="143"/>
    </location>
</feature>
<accession>K2GYH3</accession>
<comment type="caution">
    <text evidence="4">The sequence shown here is derived from an EMBL/GenBank/DDBJ whole genome shotgun (WGS) entry which is preliminary data.</text>
</comment>
<dbReference type="InterPro" id="IPR031107">
    <property type="entry name" value="Small_HSP"/>
</dbReference>
<evidence type="ECO:0000259" key="3">
    <source>
        <dbReference type="PROSITE" id="PS01031"/>
    </source>
</evidence>
<sequence length="143" mass="16566">MFWLFNAARKDWEENKDTIEVEVTDEEIVEEDLGQVALDILELDDSIVVVAPLAWVDIDEIDISVARNILTISWERKQPEIYSDASKILVQECFFWPYSRSIILPENLAMNKIRATMENNLLLVEIPKLQFPSKSIKIDKLEG</sequence>
<dbReference type="CDD" id="cd06464">
    <property type="entry name" value="ACD_sHsps-like"/>
    <property type="match status" value="1"/>
</dbReference>
<dbReference type="InterPro" id="IPR002068">
    <property type="entry name" value="A-crystallin/Hsp20_dom"/>
</dbReference>
<dbReference type="Pfam" id="PF00011">
    <property type="entry name" value="HSP20"/>
    <property type="match status" value="1"/>
</dbReference>
<evidence type="ECO:0000313" key="4">
    <source>
        <dbReference type="EMBL" id="EKE28500.1"/>
    </source>
</evidence>
<reference evidence="4" key="1">
    <citation type="journal article" date="2012" name="Science">
        <title>Fermentation, hydrogen, and sulfur metabolism in multiple uncultivated bacterial phyla.</title>
        <authorList>
            <person name="Wrighton K.C."/>
            <person name="Thomas B.C."/>
            <person name="Sharon I."/>
            <person name="Miller C.S."/>
            <person name="Castelle C.J."/>
            <person name="VerBerkmoes N.C."/>
            <person name="Wilkins M.J."/>
            <person name="Hettich R.L."/>
            <person name="Lipton M.S."/>
            <person name="Williams K.H."/>
            <person name="Long P.E."/>
            <person name="Banfield J.F."/>
        </authorList>
    </citation>
    <scope>NUCLEOTIDE SEQUENCE [LARGE SCALE GENOMIC DNA]</scope>
</reference>
<evidence type="ECO:0000256" key="1">
    <source>
        <dbReference type="PROSITE-ProRule" id="PRU00285"/>
    </source>
</evidence>